<organism evidence="1 2">
    <name type="scientific">Amycolatopsis minnesotensis</name>
    <dbReference type="NCBI Taxonomy" id="337894"/>
    <lineage>
        <taxon>Bacteria</taxon>
        <taxon>Bacillati</taxon>
        <taxon>Actinomycetota</taxon>
        <taxon>Actinomycetes</taxon>
        <taxon>Pseudonocardiales</taxon>
        <taxon>Pseudonocardiaceae</taxon>
        <taxon>Amycolatopsis</taxon>
    </lineage>
</organism>
<dbReference type="InterPro" id="IPR023401">
    <property type="entry name" value="ODC_N"/>
</dbReference>
<dbReference type="SUPFAM" id="SSF51735">
    <property type="entry name" value="NAD(P)-binding Rossmann-fold domains"/>
    <property type="match status" value="1"/>
</dbReference>
<dbReference type="Proteomes" id="UP001501116">
    <property type="component" value="Unassembled WGS sequence"/>
</dbReference>
<proteinExistence type="predicted"/>
<dbReference type="InterPro" id="IPR003462">
    <property type="entry name" value="ODC_Mu_crystall"/>
</dbReference>
<evidence type="ECO:0000313" key="2">
    <source>
        <dbReference type="Proteomes" id="UP001501116"/>
    </source>
</evidence>
<dbReference type="Gene3D" id="3.40.50.720">
    <property type="entry name" value="NAD(P)-binding Rossmann-like Domain"/>
    <property type="match status" value="1"/>
</dbReference>
<accession>A0ABP5CDX7</accession>
<dbReference type="EMBL" id="BAAANN010000013">
    <property type="protein sequence ID" value="GAA1961323.1"/>
    <property type="molecule type" value="Genomic_DNA"/>
</dbReference>
<keyword evidence="2" id="KW-1185">Reference proteome</keyword>
<dbReference type="InterPro" id="IPR036291">
    <property type="entry name" value="NAD(P)-bd_dom_sf"/>
</dbReference>
<dbReference type="PANTHER" id="PTHR13812:SF19">
    <property type="entry name" value="KETIMINE REDUCTASE MU-CRYSTALLIN"/>
    <property type="match status" value="1"/>
</dbReference>
<dbReference type="Gene3D" id="3.30.1780.10">
    <property type="entry name" value="ornithine cyclodeaminase, domain 1"/>
    <property type="match status" value="1"/>
</dbReference>
<evidence type="ECO:0000313" key="1">
    <source>
        <dbReference type="EMBL" id="GAA1961323.1"/>
    </source>
</evidence>
<dbReference type="PANTHER" id="PTHR13812">
    <property type="entry name" value="KETIMINE REDUCTASE MU-CRYSTALLIN"/>
    <property type="match status" value="1"/>
</dbReference>
<dbReference type="PIRSF" id="PIRSF001439">
    <property type="entry name" value="CryM"/>
    <property type="match status" value="1"/>
</dbReference>
<name>A0ABP5CDX7_9PSEU</name>
<dbReference type="RefSeq" id="WP_344419312.1">
    <property type="nucleotide sequence ID" value="NZ_BAAANN010000013.1"/>
</dbReference>
<gene>
    <name evidence="1" type="ORF">GCM10009754_35280</name>
</gene>
<protein>
    <submittedName>
        <fullName evidence="1">Ornithine cyclodeaminase</fullName>
    </submittedName>
</protein>
<sequence>MTAPRFFSAEEVDAALGVGVAIESQRRAFVALGRGDAVMPPKTVVEGGTDGSLALTYSARLSPDSGPVCKFVSFNPGNAARGLPSIHGLITVLHPETGEPVAVLDGAAVTTSRTSAASAVAADVLAKPDAGDLAVIGCGAQGKAHVRAIAAVRGLRRVRLFGRDEGRRRAAAAELNAEFGFAVEAVPTIGQAVEDADLVALCTVSAEPVLRASQLAPGCTVLAVGSFEPHRREADRSVLAAATTVTVDHAPTAIAHAGPVIDALAAGVLREQDIVQLGDVLLGKATARVRDRDIVFYNSTGVGVQDAAAAWAVIEHAAARPVSR</sequence>
<reference evidence="2" key="1">
    <citation type="journal article" date="2019" name="Int. J. Syst. Evol. Microbiol.">
        <title>The Global Catalogue of Microorganisms (GCM) 10K type strain sequencing project: providing services to taxonomists for standard genome sequencing and annotation.</title>
        <authorList>
            <consortium name="The Broad Institute Genomics Platform"/>
            <consortium name="The Broad Institute Genome Sequencing Center for Infectious Disease"/>
            <person name="Wu L."/>
            <person name="Ma J."/>
        </authorList>
    </citation>
    <scope>NUCLEOTIDE SEQUENCE [LARGE SCALE GENOMIC DNA]</scope>
    <source>
        <strain evidence="2">JCM 14545</strain>
    </source>
</reference>
<comment type="caution">
    <text evidence="1">The sequence shown here is derived from an EMBL/GenBank/DDBJ whole genome shotgun (WGS) entry which is preliminary data.</text>
</comment>
<dbReference type="Pfam" id="PF02423">
    <property type="entry name" value="OCD_Mu_crystall"/>
    <property type="match status" value="1"/>
</dbReference>